<dbReference type="InterPro" id="IPR013087">
    <property type="entry name" value="Znf_C2H2_type"/>
</dbReference>
<dbReference type="PROSITE" id="PS50157">
    <property type="entry name" value="ZINC_FINGER_C2H2_2"/>
    <property type="match status" value="5"/>
</dbReference>
<feature type="domain" description="C2H2-type" evidence="7">
    <location>
        <begin position="47"/>
        <end position="75"/>
    </location>
</feature>
<dbReference type="WBParaSite" id="SSLN_0001907501-mRNA-1">
    <property type="protein sequence ID" value="SSLN_0001907501-mRNA-1"/>
    <property type="gene ID" value="SSLN_0001907501"/>
</dbReference>
<keyword evidence="2" id="KW-0677">Repeat</keyword>
<evidence type="ECO:0000256" key="5">
    <source>
        <dbReference type="PROSITE-ProRule" id="PRU00042"/>
    </source>
</evidence>
<evidence type="ECO:0000256" key="4">
    <source>
        <dbReference type="ARBA" id="ARBA00022833"/>
    </source>
</evidence>
<accession>A0A183TPI3</accession>
<dbReference type="Pfam" id="PF13912">
    <property type="entry name" value="zf-C2H2_6"/>
    <property type="match status" value="1"/>
</dbReference>
<keyword evidence="4" id="KW-0862">Zinc</keyword>
<proteinExistence type="predicted"/>
<name>A0A183TPI3_SCHSO</name>
<feature type="domain" description="C2H2-type" evidence="7">
    <location>
        <begin position="18"/>
        <end position="46"/>
    </location>
</feature>
<reference evidence="8" key="1">
    <citation type="submission" date="2016-06" db="UniProtKB">
        <authorList>
            <consortium name="WormBaseParasite"/>
        </authorList>
    </citation>
    <scope>IDENTIFICATION</scope>
</reference>
<feature type="domain" description="C2H2-type" evidence="7">
    <location>
        <begin position="106"/>
        <end position="134"/>
    </location>
</feature>
<dbReference type="PROSITE" id="PS00028">
    <property type="entry name" value="ZINC_FINGER_C2H2_1"/>
    <property type="match status" value="5"/>
</dbReference>
<dbReference type="InterPro" id="IPR036236">
    <property type="entry name" value="Znf_C2H2_sf"/>
</dbReference>
<protein>
    <submittedName>
        <fullName evidence="8">Transcription factor grauzone</fullName>
    </submittedName>
</protein>
<dbReference type="SUPFAM" id="SSF57667">
    <property type="entry name" value="beta-beta-alpha zinc fingers"/>
    <property type="match status" value="3"/>
</dbReference>
<evidence type="ECO:0000259" key="7">
    <source>
        <dbReference type="PROSITE" id="PS50157"/>
    </source>
</evidence>
<dbReference type="PANTHER" id="PTHR24379">
    <property type="entry name" value="KRAB AND ZINC FINGER DOMAIN-CONTAINING"/>
    <property type="match status" value="1"/>
</dbReference>
<evidence type="ECO:0000256" key="1">
    <source>
        <dbReference type="ARBA" id="ARBA00022723"/>
    </source>
</evidence>
<keyword evidence="1" id="KW-0479">Metal-binding</keyword>
<feature type="domain" description="C2H2-type" evidence="7">
    <location>
        <begin position="76"/>
        <end position="103"/>
    </location>
</feature>
<dbReference type="SMART" id="SM00355">
    <property type="entry name" value="ZnF_C2H2"/>
    <property type="match status" value="5"/>
</dbReference>
<dbReference type="PANTHER" id="PTHR24379:SF121">
    <property type="entry name" value="C2H2-TYPE DOMAIN-CONTAINING PROTEIN"/>
    <property type="match status" value="1"/>
</dbReference>
<feature type="domain" description="C2H2-type" evidence="7">
    <location>
        <begin position="135"/>
        <end position="163"/>
    </location>
</feature>
<evidence type="ECO:0000313" key="8">
    <source>
        <dbReference type="WBParaSite" id="SSLN_0001907501-mRNA-1"/>
    </source>
</evidence>
<dbReference type="Pfam" id="PF13894">
    <property type="entry name" value="zf-C2H2_4"/>
    <property type="match status" value="1"/>
</dbReference>
<feature type="region of interest" description="Disordered" evidence="6">
    <location>
        <begin position="152"/>
        <end position="194"/>
    </location>
</feature>
<evidence type="ECO:0000256" key="3">
    <source>
        <dbReference type="ARBA" id="ARBA00022771"/>
    </source>
</evidence>
<evidence type="ECO:0000256" key="2">
    <source>
        <dbReference type="ARBA" id="ARBA00022737"/>
    </source>
</evidence>
<organism evidence="8">
    <name type="scientific">Schistocephalus solidus</name>
    <name type="common">Tapeworm</name>
    <dbReference type="NCBI Taxonomy" id="70667"/>
    <lineage>
        <taxon>Eukaryota</taxon>
        <taxon>Metazoa</taxon>
        <taxon>Spiralia</taxon>
        <taxon>Lophotrochozoa</taxon>
        <taxon>Platyhelminthes</taxon>
        <taxon>Cestoda</taxon>
        <taxon>Eucestoda</taxon>
        <taxon>Diphyllobothriidea</taxon>
        <taxon>Diphyllobothriidae</taxon>
        <taxon>Schistocephalus</taxon>
    </lineage>
</organism>
<dbReference type="Gene3D" id="3.30.160.60">
    <property type="entry name" value="Classic Zinc Finger"/>
    <property type="match status" value="3"/>
</dbReference>
<sequence>LRLHMLYMHERAFVDKDFICTYCNKPFETHDKMQEHIATDHQTKKLFECAYCDLKFSKACDRKQHIYDVHPDKPKFVCNVCSKRLITQKEFCKHRREHSDAPVQTYNCDHCTDSFTDPFHLLCHLRATHTELEIHACEYCSQLFNTDAEVQEHTKEAHAGKFRPPGGNFHVQEMRPSSEESVVPSSSRQDEAST</sequence>
<dbReference type="AlphaFoldDB" id="A0A183TPI3"/>
<keyword evidence="3 5" id="KW-0863">Zinc-finger</keyword>
<evidence type="ECO:0000256" key="6">
    <source>
        <dbReference type="SAM" id="MobiDB-lite"/>
    </source>
</evidence>
<dbReference type="GO" id="GO:0008270">
    <property type="term" value="F:zinc ion binding"/>
    <property type="evidence" value="ECO:0007669"/>
    <property type="project" value="UniProtKB-KW"/>
</dbReference>